<accession>A0A427XNU5</accession>
<dbReference type="EMBL" id="RSCE01000008">
    <property type="protein sequence ID" value="RSH80575.1"/>
    <property type="molecule type" value="Genomic_DNA"/>
</dbReference>
<organism evidence="2 3">
    <name type="scientific">Apiotrichum porosum</name>
    <dbReference type="NCBI Taxonomy" id="105984"/>
    <lineage>
        <taxon>Eukaryota</taxon>
        <taxon>Fungi</taxon>
        <taxon>Dikarya</taxon>
        <taxon>Basidiomycota</taxon>
        <taxon>Agaricomycotina</taxon>
        <taxon>Tremellomycetes</taxon>
        <taxon>Trichosporonales</taxon>
        <taxon>Trichosporonaceae</taxon>
        <taxon>Apiotrichum</taxon>
    </lineage>
</organism>
<dbReference type="RefSeq" id="XP_028475522.1">
    <property type="nucleotide sequence ID" value="XM_028624450.1"/>
</dbReference>
<proteinExistence type="predicted"/>
<dbReference type="STRING" id="105984.A0A427XNU5"/>
<evidence type="ECO:0000313" key="2">
    <source>
        <dbReference type="EMBL" id="RSH80575.1"/>
    </source>
</evidence>
<comment type="caution">
    <text evidence="2">The sequence shown here is derived from an EMBL/GenBank/DDBJ whole genome shotgun (WGS) entry which is preliminary data.</text>
</comment>
<evidence type="ECO:0000256" key="1">
    <source>
        <dbReference type="SAM" id="MobiDB-lite"/>
    </source>
</evidence>
<evidence type="ECO:0000313" key="3">
    <source>
        <dbReference type="Proteomes" id="UP000279236"/>
    </source>
</evidence>
<keyword evidence="3" id="KW-1185">Reference proteome</keyword>
<dbReference type="GeneID" id="39593700"/>
<protein>
    <recommendedName>
        <fullName evidence="4">LITAF domain-containing protein</fullName>
    </recommendedName>
</protein>
<evidence type="ECO:0008006" key="4">
    <source>
        <dbReference type="Google" id="ProtNLM"/>
    </source>
</evidence>
<gene>
    <name evidence="2" type="ORF">EHS24_009157</name>
</gene>
<dbReference type="OrthoDB" id="5545479at2759"/>
<feature type="region of interest" description="Disordered" evidence="1">
    <location>
        <begin position="85"/>
        <end position="133"/>
    </location>
</feature>
<reference evidence="2 3" key="1">
    <citation type="submission" date="2018-11" db="EMBL/GenBank/DDBJ databases">
        <title>Genome sequence of Apiotrichum porosum DSM 27194.</title>
        <authorList>
            <person name="Aliyu H."/>
            <person name="Gorte O."/>
            <person name="Ochsenreither K."/>
        </authorList>
    </citation>
    <scope>NUCLEOTIDE SEQUENCE [LARGE SCALE GENOMIC DNA]</scope>
    <source>
        <strain evidence="2 3">DSM 27194</strain>
    </source>
</reference>
<dbReference type="Proteomes" id="UP000279236">
    <property type="component" value="Unassembled WGS sequence"/>
</dbReference>
<name>A0A427XNU5_9TREE</name>
<feature type="region of interest" description="Disordered" evidence="1">
    <location>
        <begin position="1"/>
        <end position="27"/>
    </location>
</feature>
<dbReference type="AlphaFoldDB" id="A0A427XNU5"/>
<sequence>MTPAVADSTPRLPTAAESLVPDSPNRLTRMRQSPVACVLIATTVTAVVGASSRTWFELCWIPLIPFSKKHIWLCTVCRWQMKKGDGYDPQVPQQGMATQQAAAYPPPPPPNAYGNQASAYGNQYANNPPPPKQ</sequence>